<reference evidence="3" key="1">
    <citation type="submission" date="2021-10" db="EMBL/GenBank/DDBJ databases">
        <title>Collection of gut derived symbiotic bacterial strains cultured from healthy donors.</title>
        <authorList>
            <person name="Lin H."/>
            <person name="Littmann E."/>
            <person name="Kohout C."/>
            <person name="Pamer E.G."/>
        </authorList>
    </citation>
    <scope>NUCLEOTIDE SEQUENCE</scope>
    <source>
        <strain evidence="3">DFI.5.2</strain>
    </source>
</reference>
<dbReference type="RefSeq" id="WP_227408402.1">
    <property type="nucleotide sequence ID" value="NZ_JAJDKQ010000005.1"/>
</dbReference>
<dbReference type="PANTHER" id="PTHR12526:SF630">
    <property type="entry name" value="GLYCOSYLTRANSFERASE"/>
    <property type="match status" value="1"/>
</dbReference>
<feature type="domain" description="Glycosyltransferase subfamily 4-like N-terminal" evidence="2">
    <location>
        <begin position="14"/>
        <end position="171"/>
    </location>
</feature>
<feature type="domain" description="Glycosyl transferase family 1" evidence="1">
    <location>
        <begin position="188"/>
        <end position="333"/>
    </location>
</feature>
<dbReference type="EMBL" id="JAJDKQ010000005">
    <property type="protein sequence ID" value="MCB8561254.1"/>
    <property type="molecule type" value="Genomic_DNA"/>
</dbReference>
<organism evidence="3 4">
    <name type="scientific">Faecalibacillus intestinalis</name>
    <dbReference type="NCBI Taxonomy" id="1982626"/>
    <lineage>
        <taxon>Bacteria</taxon>
        <taxon>Bacillati</taxon>
        <taxon>Bacillota</taxon>
        <taxon>Erysipelotrichia</taxon>
        <taxon>Erysipelotrichales</taxon>
        <taxon>Coprobacillaceae</taxon>
        <taxon>Faecalibacillus</taxon>
    </lineage>
</organism>
<protein>
    <submittedName>
        <fullName evidence="3">Glycosyltransferase</fullName>
    </submittedName>
</protein>
<proteinExistence type="predicted"/>
<dbReference type="InterPro" id="IPR028098">
    <property type="entry name" value="Glyco_trans_4-like_N"/>
</dbReference>
<sequence length="385" mass="44418">MAKIGLLITKLNGGGAERTAANLSSLFDEYGEEVYLITFDGSNITYPYKGKLIDLSLGINKNVFDAIKKNIKRIIKVKKIKKKYNLDVCISFLDTPNLVNVLSGGKCKKIVSIRNYLSLEKPSFIRKQLIRFSSIRADKTVCISKNVEYDMRDFFKIKEKKLCTIYNPVDIKSLLTIEEDYTFDKEFSDYFNIVTMGRLTYQKGQWNLIYAIKDIVVQYPKVRLYILGDGELKNELEELVKKLELEEHVFFLGFISNAHKFLRQCDLFVLTSLFEGLGNVLLEAMALGLPVISTDCKSGPREIIAPNSNIKSVCENIDVERFGILVKQFSKEKNIVDNDSLVYIKQAIEMFYLDKKLREKYTTKSKMRANDFSKEKVYNEWMKLL</sequence>
<gene>
    <name evidence="3" type="ORF">LJD74_04395</name>
</gene>
<dbReference type="InterPro" id="IPR001296">
    <property type="entry name" value="Glyco_trans_1"/>
</dbReference>
<dbReference type="Pfam" id="PF00534">
    <property type="entry name" value="Glycos_transf_1"/>
    <property type="match status" value="1"/>
</dbReference>
<dbReference type="SUPFAM" id="SSF53756">
    <property type="entry name" value="UDP-Glycosyltransferase/glycogen phosphorylase"/>
    <property type="match status" value="1"/>
</dbReference>
<dbReference type="Proteomes" id="UP001197827">
    <property type="component" value="Unassembled WGS sequence"/>
</dbReference>
<evidence type="ECO:0000259" key="2">
    <source>
        <dbReference type="Pfam" id="PF13439"/>
    </source>
</evidence>
<comment type="caution">
    <text evidence="3">The sequence shown here is derived from an EMBL/GenBank/DDBJ whole genome shotgun (WGS) entry which is preliminary data.</text>
</comment>
<name>A0AAW4VIF1_9FIRM</name>
<evidence type="ECO:0000313" key="3">
    <source>
        <dbReference type="EMBL" id="MCB8561254.1"/>
    </source>
</evidence>
<evidence type="ECO:0000259" key="1">
    <source>
        <dbReference type="Pfam" id="PF00534"/>
    </source>
</evidence>
<dbReference type="CDD" id="cd03811">
    <property type="entry name" value="GT4_GT28_WabH-like"/>
    <property type="match status" value="1"/>
</dbReference>
<accession>A0AAW4VIF1</accession>
<dbReference type="Gene3D" id="3.40.50.2000">
    <property type="entry name" value="Glycogen Phosphorylase B"/>
    <property type="match status" value="2"/>
</dbReference>
<dbReference type="PANTHER" id="PTHR12526">
    <property type="entry name" value="GLYCOSYLTRANSFERASE"/>
    <property type="match status" value="1"/>
</dbReference>
<dbReference type="Pfam" id="PF13439">
    <property type="entry name" value="Glyco_transf_4"/>
    <property type="match status" value="1"/>
</dbReference>
<dbReference type="AlphaFoldDB" id="A0AAW4VIF1"/>
<evidence type="ECO:0000313" key="4">
    <source>
        <dbReference type="Proteomes" id="UP001197827"/>
    </source>
</evidence>
<dbReference type="GO" id="GO:0016757">
    <property type="term" value="F:glycosyltransferase activity"/>
    <property type="evidence" value="ECO:0007669"/>
    <property type="project" value="InterPro"/>
</dbReference>